<dbReference type="GO" id="GO:0004252">
    <property type="term" value="F:serine-type endopeptidase activity"/>
    <property type="evidence" value="ECO:0007669"/>
    <property type="project" value="InterPro"/>
</dbReference>
<dbReference type="SUPFAM" id="SSF50494">
    <property type="entry name" value="Trypsin-like serine proteases"/>
    <property type="match status" value="1"/>
</dbReference>
<evidence type="ECO:0000259" key="9">
    <source>
        <dbReference type="PROSITE" id="PS50240"/>
    </source>
</evidence>
<dbReference type="Pfam" id="PF00089">
    <property type="entry name" value="Trypsin"/>
    <property type="match status" value="1"/>
</dbReference>
<evidence type="ECO:0000256" key="7">
    <source>
        <dbReference type="ARBA" id="ARBA00023180"/>
    </source>
</evidence>
<feature type="domain" description="Peptidase S1" evidence="9">
    <location>
        <begin position="1"/>
        <end position="152"/>
    </location>
</feature>
<keyword evidence="5" id="KW-0391">Immunity</keyword>
<dbReference type="AlphaFoldDB" id="A0A182PHH9"/>
<name>A0A182PHH9_9DIPT</name>
<keyword evidence="2" id="KW-0964">Secreted</keyword>
<dbReference type="GO" id="GO:0006508">
    <property type="term" value="P:proteolysis"/>
    <property type="evidence" value="ECO:0007669"/>
    <property type="project" value="InterPro"/>
</dbReference>
<dbReference type="GO" id="GO:0045087">
    <property type="term" value="P:innate immune response"/>
    <property type="evidence" value="ECO:0007669"/>
    <property type="project" value="UniProtKB-KW"/>
</dbReference>
<reference evidence="10" key="2">
    <citation type="submission" date="2020-05" db="UniProtKB">
        <authorList>
            <consortium name="EnsemblMetazoa"/>
        </authorList>
    </citation>
    <scope>IDENTIFICATION</scope>
    <source>
        <strain evidence="10">Epiroticus2</strain>
    </source>
</reference>
<sequence length="157" mass="18437">MHPFFNYPGLWEGVTYNIATIRLPFSATLNDYVQPIRLPRLSDTRTYEKMEGTVTTGDYQYGLYYLRNQVMSNADCQRDILHHLIPDQQMCTDTYIGGAFNSRRYGAPLTIEDGNGRVLVGLADFWKWTPNSYPTRFVRVAYFRDWIQTNTDYIFQF</sequence>
<dbReference type="PANTHER" id="PTHR24256">
    <property type="entry name" value="TRYPTASE-RELATED"/>
    <property type="match status" value="1"/>
</dbReference>
<evidence type="ECO:0000256" key="5">
    <source>
        <dbReference type="ARBA" id="ARBA00022859"/>
    </source>
</evidence>
<evidence type="ECO:0000256" key="2">
    <source>
        <dbReference type="ARBA" id="ARBA00022525"/>
    </source>
</evidence>
<accession>A0A182PHH9</accession>
<evidence type="ECO:0000256" key="3">
    <source>
        <dbReference type="ARBA" id="ARBA00022588"/>
    </source>
</evidence>
<comment type="subcellular location">
    <subcellularLocation>
        <location evidence="1">Secreted</location>
    </subcellularLocation>
</comment>
<dbReference type="EnsemblMetazoa" id="AEPI006388-RA">
    <property type="protein sequence ID" value="AEPI006388-PA"/>
    <property type="gene ID" value="AEPI006388"/>
</dbReference>
<dbReference type="PROSITE" id="PS50240">
    <property type="entry name" value="TRYPSIN_DOM"/>
    <property type="match status" value="1"/>
</dbReference>
<keyword evidence="11" id="KW-1185">Reference proteome</keyword>
<dbReference type="InterPro" id="IPR009003">
    <property type="entry name" value="Peptidase_S1_PA"/>
</dbReference>
<organism evidence="10 11">
    <name type="scientific">Anopheles epiroticus</name>
    <dbReference type="NCBI Taxonomy" id="199890"/>
    <lineage>
        <taxon>Eukaryota</taxon>
        <taxon>Metazoa</taxon>
        <taxon>Ecdysozoa</taxon>
        <taxon>Arthropoda</taxon>
        <taxon>Hexapoda</taxon>
        <taxon>Insecta</taxon>
        <taxon>Pterygota</taxon>
        <taxon>Neoptera</taxon>
        <taxon>Endopterygota</taxon>
        <taxon>Diptera</taxon>
        <taxon>Nematocera</taxon>
        <taxon>Culicoidea</taxon>
        <taxon>Culicidae</taxon>
        <taxon>Anophelinae</taxon>
        <taxon>Anopheles</taxon>
    </lineage>
</organism>
<protein>
    <recommendedName>
        <fullName evidence="9">Peptidase S1 domain-containing protein</fullName>
    </recommendedName>
</protein>
<reference evidence="11" key="1">
    <citation type="submission" date="2013-03" db="EMBL/GenBank/DDBJ databases">
        <title>The Genome Sequence of Anopheles epiroticus epiroticus2.</title>
        <authorList>
            <consortium name="The Broad Institute Genomics Platform"/>
            <person name="Neafsey D.E."/>
            <person name="Howell P."/>
            <person name="Walker B."/>
            <person name="Young S.K."/>
            <person name="Zeng Q."/>
            <person name="Gargeya S."/>
            <person name="Fitzgerald M."/>
            <person name="Haas B."/>
            <person name="Abouelleil A."/>
            <person name="Allen A.W."/>
            <person name="Alvarado L."/>
            <person name="Arachchi H.M."/>
            <person name="Berlin A.M."/>
            <person name="Chapman S.B."/>
            <person name="Gainer-Dewar J."/>
            <person name="Goldberg J."/>
            <person name="Griggs A."/>
            <person name="Gujja S."/>
            <person name="Hansen M."/>
            <person name="Howarth C."/>
            <person name="Imamovic A."/>
            <person name="Ireland A."/>
            <person name="Larimer J."/>
            <person name="McCowan C."/>
            <person name="Murphy C."/>
            <person name="Pearson M."/>
            <person name="Poon T.W."/>
            <person name="Priest M."/>
            <person name="Roberts A."/>
            <person name="Saif S."/>
            <person name="Shea T."/>
            <person name="Sisk P."/>
            <person name="Sykes S."/>
            <person name="Wortman J."/>
            <person name="Nusbaum C."/>
            <person name="Birren B."/>
        </authorList>
    </citation>
    <scope>NUCLEOTIDE SEQUENCE [LARGE SCALE GENOMIC DNA]</scope>
    <source>
        <strain evidence="11">Epiroticus2</strain>
    </source>
</reference>
<dbReference type="STRING" id="199890.A0A182PHH9"/>
<keyword evidence="6" id="KW-1015">Disulfide bond</keyword>
<dbReference type="InterPro" id="IPR043504">
    <property type="entry name" value="Peptidase_S1_PA_chymotrypsin"/>
</dbReference>
<comment type="similarity">
    <text evidence="8">Belongs to the peptidase S1 family. CLIP subfamily.</text>
</comment>
<evidence type="ECO:0000256" key="6">
    <source>
        <dbReference type="ARBA" id="ARBA00023157"/>
    </source>
</evidence>
<evidence type="ECO:0000313" key="10">
    <source>
        <dbReference type="EnsemblMetazoa" id="AEPI006388-PA"/>
    </source>
</evidence>
<keyword evidence="3" id="KW-0399">Innate immunity</keyword>
<dbReference type="Gene3D" id="2.40.10.10">
    <property type="entry name" value="Trypsin-like serine proteases"/>
    <property type="match status" value="1"/>
</dbReference>
<proteinExistence type="inferred from homology"/>
<keyword evidence="4" id="KW-0732">Signal</keyword>
<dbReference type="GO" id="GO:0005576">
    <property type="term" value="C:extracellular region"/>
    <property type="evidence" value="ECO:0007669"/>
    <property type="project" value="UniProtKB-SubCell"/>
</dbReference>
<keyword evidence="7" id="KW-0325">Glycoprotein</keyword>
<evidence type="ECO:0000256" key="4">
    <source>
        <dbReference type="ARBA" id="ARBA00022729"/>
    </source>
</evidence>
<evidence type="ECO:0000313" key="11">
    <source>
        <dbReference type="Proteomes" id="UP000075885"/>
    </source>
</evidence>
<dbReference type="InterPro" id="IPR051487">
    <property type="entry name" value="Ser/Thr_Proteases_Immune/Dev"/>
</dbReference>
<dbReference type="InterPro" id="IPR001254">
    <property type="entry name" value="Trypsin_dom"/>
</dbReference>
<dbReference type="Proteomes" id="UP000075885">
    <property type="component" value="Unassembled WGS sequence"/>
</dbReference>
<dbReference type="VEuPathDB" id="VectorBase:AEPI006388"/>
<evidence type="ECO:0000256" key="1">
    <source>
        <dbReference type="ARBA" id="ARBA00004613"/>
    </source>
</evidence>
<evidence type="ECO:0000256" key="8">
    <source>
        <dbReference type="ARBA" id="ARBA00024195"/>
    </source>
</evidence>